<accession>A0A1A8NIL7</accession>
<organism evidence="2">
    <name type="scientific">Nothobranchius pienaari</name>
    <dbReference type="NCBI Taxonomy" id="704102"/>
    <lineage>
        <taxon>Eukaryota</taxon>
        <taxon>Metazoa</taxon>
        <taxon>Chordata</taxon>
        <taxon>Craniata</taxon>
        <taxon>Vertebrata</taxon>
        <taxon>Euteleostomi</taxon>
        <taxon>Actinopterygii</taxon>
        <taxon>Neopterygii</taxon>
        <taxon>Teleostei</taxon>
        <taxon>Neoteleostei</taxon>
        <taxon>Acanthomorphata</taxon>
        <taxon>Ovalentaria</taxon>
        <taxon>Atherinomorphae</taxon>
        <taxon>Cyprinodontiformes</taxon>
        <taxon>Nothobranchiidae</taxon>
        <taxon>Nothobranchius</taxon>
    </lineage>
</organism>
<feature type="transmembrane region" description="Helical" evidence="1">
    <location>
        <begin position="97"/>
        <end position="116"/>
    </location>
</feature>
<reference evidence="2" key="2">
    <citation type="submission" date="2016-06" db="EMBL/GenBank/DDBJ databases">
        <title>The genome of a short-lived fish provides insights into sex chromosome evolution and the genetic control of aging.</title>
        <authorList>
            <person name="Reichwald K."/>
            <person name="Felder M."/>
            <person name="Petzold A."/>
            <person name="Koch P."/>
            <person name="Groth M."/>
            <person name="Platzer M."/>
        </authorList>
    </citation>
    <scope>NUCLEOTIDE SEQUENCE</scope>
    <source>
        <tissue evidence="2">Brain</tissue>
    </source>
</reference>
<keyword evidence="1" id="KW-0472">Membrane</keyword>
<evidence type="ECO:0000313" key="2">
    <source>
        <dbReference type="EMBL" id="SBR68672.1"/>
    </source>
</evidence>
<sequence length="135" mass="14554">AGIGYQDGYRVPGRVSGIRTGIGHQGGHRASGRTSGIRAGIGYQGGYRVSGRVSGTRTGIGYQDGIWIYNLLVGIRSTTPGRNDFVAFSLTAEERSLLNVVFLIMCMNSVFFSHFITNQSSFSSSFAKRAFSDSE</sequence>
<protein>
    <submittedName>
        <fullName evidence="2">Uncharacterized protein</fullName>
    </submittedName>
</protein>
<dbReference type="EMBL" id="HAEG01003153">
    <property type="protein sequence ID" value="SBR68672.1"/>
    <property type="molecule type" value="Transcribed_RNA"/>
</dbReference>
<keyword evidence="1" id="KW-0812">Transmembrane</keyword>
<feature type="non-terminal residue" evidence="2">
    <location>
        <position position="1"/>
    </location>
</feature>
<proteinExistence type="predicted"/>
<gene>
    <name evidence="2" type="primary">Nfu_g_1_010730</name>
</gene>
<dbReference type="AlphaFoldDB" id="A0A1A8NIL7"/>
<name>A0A1A8NIL7_9TELE</name>
<reference evidence="2" key="1">
    <citation type="submission" date="2016-05" db="EMBL/GenBank/DDBJ databases">
        <authorList>
            <person name="Lavstsen T."/>
            <person name="Jespersen J.S."/>
        </authorList>
    </citation>
    <scope>NUCLEOTIDE SEQUENCE</scope>
    <source>
        <tissue evidence="2">Brain</tissue>
    </source>
</reference>
<evidence type="ECO:0000256" key="1">
    <source>
        <dbReference type="SAM" id="Phobius"/>
    </source>
</evidence>
<keyword evidence="1" id="KW-1133">Transmembrane helix</keyword>